<dbReference type="InterPro" id="IPR050119">
    <property type="entry name" value="CCR1-9-like"/>
</dbReference>
<dbReference type="Pfam" id="PF02383">
    <property type="entry name" value="Syja_N"/>
    <property type="match status" value="1"/>
</dbReference>
<evidence type="ECO:0000256" key="3">
    <source>
        <dbReference type="ARBA" id="ARBA00022692"/>
    </source>
</evidence>
<feature type="domain" description="SAC" evidence="18">
    <location>
        <begin position="241"/>
        <end position="405"/>
    </location>
</feature>
<dbReference type="PROSITE" id="PS50262">
    <property type="entry name" value="G_PROTEIN_RECEP_F1_2"/>
    <property type="match status" value="1"/>
</dbReference>
<evidence type="ECO:0000259" key="18">
    <source>
        <dbReference type="PROSITE" id="PS50275"/>
    </source>
</evidence>
<dbReference type="PANTHER" id="PTHR10489:SF664">
    <property type="entry name" value="C-C CHEMOKINE RECEPTOR TYPE 9"/>
    <property type="match status" value="1"/>
</dbReference>
<keyword evidence="6 15" id="KW-1133">Transmembrane helix</keyword>
<dbReference type="CDD" id="cd09355">
    <property type="entry name" value="LIM2_Ajuba_like"/>
    <property type="match status" value="1"/>
</dbReference>
<reference evidence="19" key="1">
    <citation type="submission" date="2020-03" db="EMBL/GenBank/DDBJ databases">
        <title>Studies in the Genomics of Life Span.</title>
        <authorList>
            <person name="Glass D."/>
        </authorList>
    </citation>
    <scope>NUCLEOTIDE SEQUENCE</scope>
    <source>
        <strain evidence="19">LTLLF</strain>
        <tissue evidence="19">Muscle</tissue>
    </source>
</reference>
<feature type="domain" description="LIM zinc-binding" evidence="16">
    <location>
        <begin position="8"/>
        <end position="82"/>
    </location>
</feature>
<evidence type="ECO:0000256" key="13">
    <source>
        <dbReference type="PROSITE-ProRule" id="PRU00125"/>
    </source>
</evidence>
<dbReference type="GO" id="GO:0046872">
    <property type="term" value="F:metal ion binding"/>
    <property type="evidence" value="ECO:0007669"/>
    <property type="project" value="UniProtKB-KW"/>
</dbReference>
<dbReference type="SUPFAM" id="SSF81321">
    <property type="entry name" value="Family A G protein-coupled receptor-like"/>
    <property type="match status" value="1"/>
</dbReference>
<feature type="transmembrane region" description="Helical" evidence="15">
    <location>
        <begin position="447"/>
        <end position="465"/>
    </location>
</feature>
<feature type="domain" description="G-protein coupled receptors family 1 profile" evidence="17">
    <location>
        <begin position="506"/>
        <end position="758"/>
    </location>
</feature>
<dbReference type="InterPro" id="IPR000355">
    <property type="entry name" value="Chemokine_rcpt"/>
</dbReference>
<dbReference type="GO" id="GO:0019722">
    <property type="term" value="P:calcium-mediated signaling"/>
    <property type="evidence" value="ECO:0007669"/>
    <property type="project" value="TreeGrafter"/>
</dbReference>
<dbReference type="SUPFAM" id="SSF57716">
    <property type="entry name" value="Glucocorticoid receptor-like (DNA-binding domain)"/>
    <property type="match status" value="1"/>
</dbReference>
<dbReference type="InterPro" id="IPR001781">
    <property type="entry name" value="Znf_LIM"/>
</dbReference>
<evidence type="ECO:0000256" key="4">
    <source>
        <dbReference type="ARBA" id="ARBA00022723"/>
    </source>
</evidence>
<organism evidence="19 20">
    <name type="scientific">Microtus ochrogaster</name>
    <name type="common">Prairie vole</name>
    <dbReference type="NCBI Taxonomy" id="79684"/>
    <lineage>
        <taxon>Eukaryota</taxon>
        <taxon>Metazoa</taxon>
        <taxon>Chordata</taxon>
        <taxon>Craniata</taxon>
        <taxon>Vertebrata</taxon>
        <taxon>Euteleostomi</taxon>
        <taxon>Mammalia</taxon>
        <taxon>Eutheria</taxon>
        <taxon>Euarchontoglires</taxon>
        <taxon>Glires</taxon>
        <taxon>Rodentia</taxon>
        <taxon>Myomorpha</taxon>
        <taxon>Muroidea</taxon>
        <taxon>Cricetidae</taxon>
        <taxon>Arvicolinae</taxon>
        <taxon>Microtus</taxon>
    </lineage>
</organism>
<dbReference type="InterPro" id="IPR000276">
    <property type="entry name" value="GPCR_Rhodpsn"/>
</dbReference>
<keyword evidence="12 14" id="KW-0807">Transducer</keyword>
<dbReference type="EMBL" id="JAATJU010022544">
    <property type="protein sequence ID" value="KAH0510310.1"/>
    <property type="molecule type" value="Genomic_DNA"/>
</dbReference>
<dbReference type="PROSITE" id="PS50023">
    <property type="entry name" value="LIM_DOMAIN_2"/>
    <property type="match status" value="1"/>
</dbReference>
<evidence type="ECO:0000256" key="5">
    <source>
        <dbReference type="ARBA" id="ARBA00022833"/>
    </source>
</evidence>
<dbReference type="GO" id="GO:0009897">
    <property type="term" value="C:external side of plasma membrane"/>
    <property type="evidence" value="ECO:0007669"/>
    <property type="project" value="TreeGrafter"/>
</dbReference>
<dbReference type="PANTHER" id="PTHR10489">
    <property type="entry name" value="CELL ADHESION MOLECULE"/>
    <property type="match status" value="1"/>
</dbReference>
<dbReference type="FunFam" id="1.20.1070.10:FF:000035">
    <property type="entry name" value="C-C chemokine receptor type 6"/>
    <property type="match status" value="1"/>
</dbReference>
<dbReference type="GO" id="GO:0006955">
    <property type="term" value="P:immune response"/>
    <property type="evidence" value="ECO:0007669"/>
    <property type="project" value="InterPro"/>
</dbReference>
<dbReference type="Gene3D" id="1.20.1070.10">
    <property type="entry name" value="Rhodopsin 7-helix transmembrane proteins"/>
    <property type="match status" value="1"/>
</dbReference>
<dbReference type="GO" id="GO:0007204">
    <property type="term" value="P:positive regulation of cytosolic calcium ion concentration"/>
    <property type="evidence" value="ECO:0007669"/>
    <property type="project" value="TreeGrafter"/>
</dbReference>
<dbReference type="PROSITE" id="PS50275">
    <property type="entry name" value="SAC"/>
    <property type="match status" value="1"/>
</dbReference>
<evidence type="ECO:0000256" key="15">
    <source>
        <dbReference type="SAM" id="Phobius"/>
    </source>
</evidence>
<evidence type="ECO:0000256" key="12">
    <source>
        <dbReference type="ARBA" id="ARBA00023224"/>
    </source>
</evidence>
<dbReference type="GO" id="GO:0060326">
    <property type="term" value="P:cell chemotaxis"/>
    <property type="evidence" value="ECO:0007669"/>
    <property type="project" value="TreeGrafter"/>
</dbReference>
<dbReference type="GO" id="GO:0016791">
    <property type="term" value="F:phosphatase activity"/>
    <property type="evidence" value="ECO:0007669"/>
    <property type="project" value="InterPro"/>
</dbReference>
<dbReference type="InterPro" id="IPR047247">
    <property type="entry name" value="Ajuba-like_LIM2"/>
</dbReference>
<keyword evidence="5 13" id="KW-0862">Zinc</keyword>
<dbReference type="AlphaFoldDB" id="A0A8J6KSB8"/>
<dbReference type="PRINTS" id="PR00237">
    <property type="entry name" value="GPCRRHODOPSN"/>
</dbReference>
<evidence type="ECO:0000256" key="1">
    <source>
        <dbReference type="ARBA" id="ARBA00004651"/>
    </source>
</evidence>
<keyword evidence="11" id="KW-0325">Glycoprotein</keyword>
<proteinExistence type="inferred from homology"/>
<comment type="similarity">
    <text evidence="14">Belongs to the G-protein coupled receptor 1 family.</text>
</comment>
<dbReference type="Pfam" id="PF00001">
    <property type="entry name" value="7tm_1"/>
    <property type="match status" value="1"/>
</dbReference>
<evidence type="ECO:0000256" key="2">
    <source>
        <dbReference type="ARBA" id="ARBA00022475"/>
    </source>
</evidence>
<dbReference type="GO" id="GO:0016493">
    <property type="term" value="F:C-C chemokine receptor activity"/>
    <property type="evidence" value="ECO:0007669"/>
    <property type="project" value="InterPro"/>
</dbReference>
<keyword evidence="4 13" id="KW-0479">Metal-binding</keyword>
<dbReference type="Pfam" id="PF00412">
    <property type="entry name" value="LIM"/>
    <property type="match status" value="1"/>
</dbReference>
<feature type="transmembrane region" description="Helical" evidence="15">
    <location>
        <begin position="738"/>
        <end position="761"/>
    </location>
</feature>
<feature type="transmembrane region" description="Helical" evidence="15">
    <location>
        <begin position="495"/>
        <end position="515"/>
    </location>
</feature>
<feature type="transmembrane region" description="Helical" evidence="15">
    <location>
        <begin position="608"/>
        <end position="627"/>
    </location>
</feature>
<evidence type="ECO:0000313" key="19">
    <source>
        <dbReference type="EMBL" id="KAH0510310.1"/>
    </source>
</evidence>
<gene>
    <name evidence="19" type="ORF">LTLLF_155895</name>
</gene>
<dbReference type="Gene3D" id="2.10.110.10">
    <property type="entry name" value="Cysteine Rich Protein"/>
    <property type="match status" value="1"/>
</dbReference>
<keyword evidence="3 14" id="KW-0812">Transmembrane</keyword>
<protein>
    <submittedName>
        <fullName evidence="19">C-C chemokine receptor type 9</fullName>
    </submittedName>
</protein>
<keyword evidence="10 14" id="KW-0675">Receptor</keyword>
<comment type="caution">
    <text evidence="19">The sequence shown here is derived from an EMBL/GenBank/DDBJ whole genome shotgun (WGS) entry which is preliminary data.</text>
</comment>
<feature type="transmembrane region" description="Helical" evidence="15">
    <location>
        <begin position="654"/>
        <end position="678"/>
    </location>
</feature>
<dbReference type="SMART" id="SM00132">
    <property type="entry name" value="LIM"/>
    <property type="match status" value="1"/>
</dbReference>
<dbReference type="InterPro" id="IPR004069">
    <property type="entry name" value="Chemokine_CCR9"/>
</dbReference>
<dbReference type="InterPro" id="IPR002013">
    <property type="entry name" value="SAC_dom"/>
</dbReference>
<dbReference type="PRINTS" id="PR01531">
    <property type="entry name" value="CHEMOKINER9"/>
</dbReference>
<dbReference type="Proteomes" id="UP000710432">
    <property type="component" value="Unassembled WGS sequence"/>
</dbReference>
<dbReference type="PROSITE" id="PS00237">
    <property type="entry name" value="G_PROTEIN_RECEP_F1_1"/>
    <property type="match status" value="1"/>
</dbReference>
<evidence type="ECO:0000256" key="9">
    <source>
        <dbReference type="ARBA" id="ARBA00023136"/>
    </source>
</evidence>
<dbReference type="PRINTS" id="PR00657">
    <property type="entry name" value="CCCHEMOKINER"/>
</dbReference>
<dbReference type="GO" id="GO:0019957">
    <property type="term" value="F:C-C chemokine binding"/>
    <property type="evidence" value="ECO:0007669"/>
    <property type="project" value="TreeGrafter"/>
</dbReference>
<keyword evidence="8 14" id="KW-0297">G-protein coupled receptor</keyword>
<evidence type="ECO:0000313" key="20">
    <source>
        <dbReference type="Proteomes" id="UP000710432"/>
    </source>
</evidence>
<evidence type="ECO:0000256" key="6">
    <source>
        <dbReference type="ARBA" id="ARBA00022989"/>
    </source>
</evidence>
<evidence type="ECO:0000256" key="8">
    <source>
        <dbReference type="ARBA" id="ARBA00023040"/>
    </source>
</evidence>
<sequence>MKHGQWSPATGECGLLTGPSSTRRLFRSCWPPLPILQALGKSYHPGCFRCVICNECLDGVPFTVDSENKIYCVRDYHKVLAPKCAACGLPILPPERRPGVPQPRPPLGLLWHITPEKFYVEACDDGADDVLTIDRVSTEVTLAVKKDVPPSAVTRPIFGILGTIHLVAGNYLVVITKKIKVGEFFNHVIWKATDFDVLSYKKTMLHLTDIQLQDNKTFLAMLNHVLSMDGFYFSTTYDLTHTLQRLSNTSPEFQEMSLLERVNHKGSEKPLEQAFAKMVSSLGSGMIRYIAFDFHKECKNMRWDRLSILLDQVAEIQDELSYFLVDSAGKVVTNQEGAFRSNCMDCLDRTNVIQSLLARRSLQAQLQRLGVLHVGQKLEEQDDFEKTYKNAWADNANACAKQYAGTGALKTDFTRTGKRTRLGLIMDGFNSLLRYYKNNFSDGFRQLPIIMVVAFSMCIICLLMAEDFMNFTVAGDLFCKKNNVRKFASHFLPPLYWLVFIVGTLGNSLVILVYWYCTRVKTMTDMFLLNLAIADLLFLATLPFWAIAATGQWTFQTFLCKVVNSMYKMNFYSCVLLIMCISVDRYIAIVQAMKAQIWRQKRLLYSKIVCITIWVMAAVLCIPEILYSQISRESGIDICTMVYPKDKNAKLKSVVLILKVTLGFLLPFMVMAFCYTIIIHTLVQAKKSSKHKALKVTITVLTVFIVSQFPYNCILVVQAVDAYAMLISSCDTSTNIDILFQVTQTIAFLHSCLNPVLYVFVGERFRRDLMKTLKNLGCISQAQWVSFTRREGSLKLSSMLLETTSGALSL</sequence>
<name>A0A8J6KSB8_MICOH</name>
<evidence type="ECO:0000259" key="16">
    <source>
        <dbReference type="PROSITE" id="PS50023"/>
    </source>
</evidence>
<evidence type="ECO:0000256" key="10">
    <source>
        <dbReference type="ARBA" id="ARBA00023170"/>
    </source>
</evidence>
<feature type="transmembrane region" description="Helical" evidence="15">
    <location>
        <begin position="698"/>
        <end position="718"/>
    </location>
</feature>
<keyword evidence="2" id="KW-1003">Cell membrane</keyword>
<evidence type="ECO:0000256" key="14">
    <source>
        <dbReference type="RuleBase" id="RU000688"/>
    </source>
</evidence>
<accession>A0A8J6KSB8</accession>
<dbReference type="CDD" id="cd15174">
    <property type="entry name" value="7tmA_CCR9"/>
    <property type="match status" value="1"/>
</dbReference>
<evidence type="ECO:0000256" key="11">
    <source>
        <dbReference type="ARBA" id="ARBA00023180"/>
    </source>
</evidence>
<keyword evidence="9 15" id="KW-0472">Membrane</keyword>
<feature type="transmembrane region" description="Helical" evidence="15">
    <location>
        <begin position="569"/>
        <end position="587"/>
    </location>
</feature>
<dbReference type="InterPro" id="IPR017452">
    <property type="entry name" value="GPCR_Rhodpsn_7TM"/>
</dbReference>
<comment type="subcellular location">
    <subcellularLocation>
        <location evidence="1">Cell membrane</location>
        <topology evidence="1">Multi-pass membrane protein</topology>
    </subcellularLocation>
</comment>
<evidence type="ECO:0000256" key="7">
    <source>
        <dbReference type="ARBA" id="ARBA00023038"/>
    </source>
</evidence>
<evidence type="ECO:0000259" key="17">
    <source>
        <dbReference type="PROSITE" id="PS50262"/>
    </source>
</evidence>
<keyword evidence="7 13" id="KW-0440">LIM domain</keyword>
<feature type="transmembrane region" description="Helical" evidence="15">
    <location>
        <begin position="527"/>
        <end position="549"/>
    </location>
</feature>